<keyword evidence="2" id="KW-0378">Hydrolase</keyword>
<evidence type="ECO:0000259" key="1">
    <source>
        <dbReference type="SMART" id="SM00507"/>
    </source>
</evidence>
<dbReference type="RefSeq" id="WP_061925945.1">
    <property type="nucleotide sequence ID" value="NZ_LTEB01000050.1"/>
</dbReference>
<name>A0ABR5V667_9CORY</name>
<feature type="domain" description="HNH nuclease" evidence="1">
    <location>
        <begin position="15"/>
        <end position="76"/>
    </location>
</feature>
<protein>
    <submittedName>
        <fullName evidence="2">HNH endonuclease family protein</fullName>
    </submittedName>
</protein>
<proteinExistence type="predicted"/>
<gene>
    <name evidence="2" type="ORF">WM41_2492</name>
</gene>
<keyword evidence="2" id="KW-0255">Endonuclease</keyword>
<reference evidence="2 3" key="1">
    <citation type="journal article" date="2016" name="Int. J. Syst. Evol. Microbiol.">
        <title>Resolving the Complexity of Human Skin Metagenomes Using Single-Molecule Sequencing.</title>
        <authorList>
            <consortium name="NISC Comparative Sequencing Program"/>
            <person name="Tsai Y.C."/>
            <person name="Conlan S."/>
            <person name="Deming C."/>
            <person name="Segre J.A."/>
            <person name="Kong H.H."/>
            <person name="Korlach J."/>
            <person name="Oh J."/>
        </authorList>
    </citation>
    <scope>NUCLEOTIDE SEQUENCE [LARGE SCALE GENOMIC DNA]</scope>
    <source>
        <strain evidence="2 3">1B08</strain>
    </source>
</reference>
<dbReference type="Proteomes" id="UP000070339">
    <property type="component" value="Unassembled WGS sequence"/>
</dbReference>
<evidence type="ECO:0000313" key="3">
    <source>
        <dbReference type="Proteomes" id="UP000070339"/>
    </source>
</evidence>
<dbReference type="SMART" id="SM00507">
    <property type="entry name" value="HNHc"/>
    <property type="match status" value="1"/>
</dbReference>
<dbReference type="EMBL" id="LTEB01000050">
    <property type="protein sequence ID" value="KXU16877.1"/>
    <property type="molecule type" value="Genomic_DNA"/>
</dbReference>
<dbReference type="InterPro" id="IPR003615">
    <property type="entry name" value="HNH_nuc"/>
</dbReference>
<dbReference type="Gene3D" id="1.10.30.50">
    <property type="match status" value="1"/>
</dbReference>
<sequence>MGWADTRHQKKIAADFKAQCARNATPCHLCGQPIDYTAPPQTPDAYELDHYYPRSTHPELTDDPANFRAAHSNCNRSRGKGTAVYALGQQSEQW</sequence>
<keyword evidence="2" id="KW-0540">Nuclease</keyword>
<evidence type="ECO:0000313" key="2">
    <source>
        <dbReference type="EMBL" id="KXU16877.1"/>
    </source>
</evidence>
<comment type="caution">
    <text evidence="2">The sequence shown here is derived from an EMBL/GenBank/DDBJ whole genome shotgun (WGS) entry which is preliminary data.</text>
</comment>
<dbReference type="GO" id="GO:0004519">
    <property type="term" value="F:endonuclease activity"/>
    <property type="evidence" value="ECO:0007669"/>
    <property type="project" value="UniProtKB-KW"/>
</dbReference>
<dbReference type="Pfam" id="PF01844">
    <property type="entry name" value="HNH"/>
    <property type="match status" value="1"/>
</dbReference>
<dbReference type="InterPro" id="IPR002711">
    <property type="entry name" value="HNH"/>
</dbReference>
<accession>A0ABR5V667</accession>
<keyword evidence="3" id="KW-1185">Reference proteome</keyword>
<organism evidence="2 3">
    <name type="scientific">Corynebacterium simulans</name>
    <dbReference type="NCBI Taxonomy" id="146827"/>
    <lineage>
        <taxon>Bacteria</taxon>
        <taxon>Bacillati</taxon>
        <taxon>Actinomycetota</taxon>
        <taxon>Actinomycetes</taxon>
        <taxon>Mycobacteriales</taxon>
        <taxon>Corynebacteriaceae</taxon>
        <taxon>Corynebacterium</taxon>
    </lineage>
</organism>